<name>A0A4P7XGC2_9ALTE</name>
<dbReference type="PANTHER" id="PTHR47892:SF1">
    <property type="entry name" value="UNIVERSAL STRESS PROTEIN E"/>
    <property type="match status" value="1"/>
</dbReference>
<sequence length="311" mass="34430">MRRGSSMQPRKILVSLEYARDNSAILQRLTRFAQGLGTDDPAAELAVLLVVVDYSDGLERSYPFDKDALARARSGFLKARQKWLENQAQGLRAQGIPVEVKACWGKPKYVALLEVASEWEADLIMKTTYQHSALRRALLTPGDWHLIRKTHAPLWLVRDVPWGTHVSVAACVDPSPESPSARDERLLAAAHDLAVLLPAELHVIHAFEPAPTGLLPEFDALMDNSETIRHEVEAQQREAIDHLLAGRVEPGTRLHLEEGEAVDLLPDITARESIDLVVLGAVARSPLERVLIGSTAEQILDEITSDLLVIR</sequence>
<proteinExistence type="inferred from homology"/>
<evidence type="ECO:0000256" key="4">
    <source>
        <dbReference type="ARBA" id="ARBA00037131"/>
    </source>
</evidence>
<dbReference type="PANTHER" id="PTHR47892">
    <property type="entry name" value="UNIVERSAL STRESS PROTEIN E"/>
    <property type="match status" value="1"/>
</dbReference>
<evidence type="ECO:0000256" key="2">
    <source>
        <dbReference type="ARBA" id="ARBA00008791"/>
    </source>
</evidence>
<dbReference type="Pfam" id="PF00582">
    <property type="entry name" value="Usp"/>
    <property type="match status" value="2"/>
</dbReference>
<keyword evidence="7" id="KW-1185">Reference proteome</keyword>
<dbReference type="InterPro" id="IPR006016">
    <property type="entry name" value="UspA"/>
</dbReference>
<keyword evidence="3" id="KW-0963">Cytoplasm</keyword>
<feature type="domain" description="UspA" evidence="5">
    <location>
        <begin position="20"/>
        <end position="158"/>
    </location>
</feature>
<dbReference type="SUPFAM" id="SSF52402">
    <property type="entry name" value="Adenine nucleotide alpha hydrolases-like"/>
    <property type="match status" value="2"/>
</dbReference>
<evidence type="ECO:0000313" key="6">
    <source>
        <dbReference type="EMBL" id="QCF25755.1"/>
    </source>
</evidence>
<dbReference type="PRINTS" id="PR01438">
    <property type="entry name" value="UNVRSLSTRESS"/>
</dbReference>
<dbReference type="Gene3D" id="3.40.50.12370">
    <property type="match status" value="1"/>
</dbReference>
<dbReference type="KEGG" id="hmi:soil367_07390"/>
<evidence type="ECO:0000256" key="1">
    <source>
        <dbReference type="ARBA" id="ARBA00004496"/>
    </source>
</evidence>
<accession>A0A4P7XGC2</accession>
<feature type="domain" description="UspA" evidence="5">
    <location>
        <begin position="180"/>
        <end position="311"/>
    </location>
</feature>
<evidence type="ECO:0000313" key="7">
    <source>
        <dbReference type="Proteomes" id="UP000298049"/>
    </source>
</evidence>
<protein>
    <submittedName>
        <fullName evidence="6">Universal stress protein UspA</fullName>
    </submittedName>
</protein>
<evidence type="ECO:0000256" key="3">
    <source>
        <dbReference type="ARBA" id="ARBA00022490"/>
    </source>
</evidence>
<dbReference type="InterPro" id="IPR006015">
    <property type="entry name" value="Universal_stress_UspA"/>
</dbReference>
<dbReference type="OrthoDB" id="239260at2"/>
<evidence type="ECO:0000259" key="5">
    <source>
        <dbReference type="Pfam" id="PF00582"/>
    </source>
</evidence>
<organism evidence="6 7">
    <name type="scientific">Hydrocarboniclastica marina</name>
    <dbReference type="NCBI Taxonomy" id="2259620"/>
    <lineage>
        <taxon>Bacteria</taxon>
        <taxon>Pseudomonadati</taxon>
        <taxon>Pseudomonadota</taxon>
        <taxon>Gammaproteobacteria</taxon>
        <taxon>Alteromonadales</taxon>
        <taxon>Alteromonadaceae</taxon>
        <taxon>Hydrocarboniclastica</taxon>
    </lineage>
</organism>
<comment type="similarity">
    <text evidence="2">Belongs to the universal stress protein A family.</text>
</comment>
<dbReference type="AlphaFoldDB" id="A0A4P7XGC2"/>
<gene>
    <name evidence="6" type="ORF">soil367_07390</name>
</gene>
<dbReference type="EMBL" id="CP031093">
    <property type="protein sequence ID" value="QCF25755.1"/>
    <property type="molecule type" value="Genomic_DNA"/>
</dbReference>
<dbReference type="Proteomes" id="UP000298049">
    <property type="component" value="Chromosome"/>
</dbReference>
<reference evidence="6 7" key="1">
    <citation type="submission" date="2018-07" db="EMBL/GenBank/DDBJ databases">
        <title>Marsedoiliclastica nanhaica gen. nov. sp. nov., a novel marine hydrocarbonoclastic bacterium isolated from an in-situ enriched hydrocarbon-degrading consortium in deep-sea sediment.</title>
        <authorList>
            <person name="Dong C."/>
            <person name="Ma T."/>
            <person name="Liu R."/>
            <person name="Shao Z."/>
        </authorList>
    </citation>
    <scope>NUCLEOTIDE SEQUENCE [LARGE SCALE GENOMIC DNA]</scope>
    <source>
        <strain evidence="7">soil36-7</strain>
    </source>
</reference>
<comment type="subcellular location">
    <subcellularLocation>
        <location evidence="1">Cytoplasm</location>
    </subcellularLocation>
</comment>
<comment type="function">
    <text evidence="4">Required for resistance to DNA-damaging agents.</text>
</comment>
<dbReference type="GO" id="GO:0005737">
    <property type="term" value="C:cytoplasm"/>
    <property type="evidence" value="ECO:0007669"/>
    <property type="project" value="UniProtKB-SubCell"/>
</dbReference>